<feature type="compositionally biased region" description="Acidic residues" evidence="1">
    <location>
        <begin position="80"/>
        <end position="89"/>
    </location>
</feature>
<organism evidence="2 3">
    <name type="scientific">Planotetraspora kaengkrachanensis</name>
    <dbReference type="NCBI Taxonomy" id="575193"/>
    <lineage>
        <taxon>Bacteria</taxon>
        <taxon>Bacillati</taxon>
        <taxon>Actinomycetota</taxon>
        <taxon>Actinomycetes</taxon>
        <taxon>Streptosporangiales</taxon>
        <taxon>Streptosporangiaceae</taxon>
        <taxon>Planotetraspora</taxon>
    </lineage>
</organism>
<dbReference type="Proteomes" id="UP000630097">
    <property type="component" value="Unassembled WGS sequence"/>
</dbReference>
<dbReference type="RefSeq" id="WP_203884070.1">
    <property type="nucleotide sequence ID" value="NZ_BAABHH010000014.1"/>
</dbReference>
<accession>A0A8J3LZ91</accession>
<protein>
    <submittedName>
        <fullName evidence="2">Uncharacterized protein</fullName>
    </submittedName>
</protein>
<comment type="caution">
    <text evidence="2">The sequence shown here is derived from an EMBL/GenBank/DDBJ whole genome shotgun (WGS) entry which is preliminary data.</text>
</comment>
<reference evidence="2 3" key="1">
    <citation type="submission" date="2021-01" db="EMBL/GenBank/DDBJ databases">
        <title>Whole genome shotgun sequence of Planotetraspora kaengkrachanensis NBRC 104272.</title>
        <authorList>
            <person name="Komaki H."/>
            <person name="Tamura T."/>
        </authorList>
    </citation>
    <scope>NUCLEOTIDE SEQUENCE [LARGE SCALE GENOMIC DNA]</scope>
    <source>
        <strain evidence="2 3">NBRC 104272</strain>
    </source>
</reference>
<name>A0A8J3LZ91_9ACTN</name>
<evidence type="ECO:0000313" key="3">
    <source>
        <dbReference type="Proteomes" id="UP000630097"/>
    </source>
</evidence>
<sequence length="118" mass="12813">MNRFVHVMPLDDVISHEGTPDCICGPAGQIVSAADLLEDPDLDGVVDPDDLTDLEDEDVLDGADSPGIGLADWERADGLEQADEDDGPEGDPRLAVCIIIYHHYALRPCYEWEASPEP</sequence>
<feature type="region of interest" description="Disordered" evidence="1">
    <location>
        <begin position="41"/>
        <end position="90"/>
    </location>
</feature>
<dbReference type="EMBL" id="BONV01000015">
    <property type="protein sequence ID" value="GIG80669.1"/>
    <property type="molecule type" value="Genomic_DNA"/>
</dbReference>
<evidence type="ECO:0000256" key="1">
    <source>
        <dbReference type="SAM" id="MobiDB-lite"/>
    </source>
</evidence>
<evidence type="ECO:0000313" key="2">
    <source>
        <dbReference type="EMBL" id="GIG80669.1"/>
    </source>
</evidence>
<keyword evidence="3" id="KW-1185">Reference proteome</keyword>
<dbReference type="AlphaFoldDB" id="A0A8J3LZ91"/>
<gene>
    <name evidence="2" type="ORF">Pka01_37960</name>
</gene>
<feature type="compositionally biased region" description="Acidic residues" evidence="1">
    <location>
        <begin position="41"/>
        <end position="61"/>
    </location>
</feature>
<proteinExistence type="predicted"/>